<gene>
    <name evidence="3" type="ORF">NCTC10839_01056</name>
</gene>
<dbReference type="NCBIfam" id="NF003447">
    <property type="entry name" value="PRK04998.1"/>
    <property type="match status" value="1"/>
</dbReference>
<accession>A0A2X4RKZ5</accession>
<dbReference type="KEGG" id="hhz:NCTC10839_01056"/>
<evidence type="ECO:0000256" key="2">
    <source>
        <dbReference type="HAMAP-Rule" id="MF_00659"/>
    </source>
</evidence>
<dbReference type="GO" id="GO:0005829">
    <property type="term" value="C:cytosol"/>
    <property type="evidence" value="ECO:0007669"/>
    <property type="project" value="TreeGrafter"/>
</dbReference>
<dbReference type="AlphaFoldDB" id="A0A2X4RKZ5"/>
<evidence type="ECO:0000313" key="3">
    <source>
        <dbReference type="EMBL" id="SQH97160.1"/>
    </source>
</evidence>
<proteinExistence type="inferred from homology"/>
<evidence type="ECO:0000256" key="1">
    <source>
        <dbReference type="ARBA" id="ARBA00008460"/>
    </source>
</evidence>
<dbReference type="Proteomes" id="UP000248808">
    <property type="component" value="Chromosome 1"/>
</dbReference>
<dbReference type="PANTHER" id="PTHR38036">
    <property type="entry name" value="UPF0250 PROTEIN YBED"/>
    <property type="match status" value="1"/>
</dbReference>
<dbReference type="PANTHER" id="PTHR38036:SF1">
    <property type="entry name" value="UPF0250 PROTEIN YBED"/>
    <property type="match status" value="1"/>
</dbReference>
<dbReference type="Gene3D" id="3.30.70.260">
    <property type="match status" value="1"/>
</dbReference>
<reference evidence="3 4" key="1">
    <citation type="submission" date="2018-06" db="EMBL/GenBank/DDBJ databases">
        <authorList>
            <consortium name="Pathogen Informatics"/>
            <person name="Doyle S."/>
        </authorList>
    </citation>
    <scope>NUCLEOTIDE SEQUENCE [LARGE SCALE GENOMIC DNA]</scope>
    <source>
        <strain evidence="3 4">NCTC10839</strain>
    </source>
</reference>
<protein>
    <recommendedName>
        <fullName evidence="2">UPF0250 protein NCTC10839_01056</fullName>
    </recommendedName>
</protein>
<dbReference type="HAMAP" id="MF_00659">
    <property type="entry name" value="UPF0250"/>
    <property type="match status" value="1"/>
</dbReference>
<dbReference type="InterPro" id="IPR027471">
    <property type="entry name" value="YbeD-like_sf"/>
</dbReference>
<comment type="similarity">
    <text evidence="1 2">Belongs to the UPF0250 family.</text>
</comment>
<sequence length="109" mass="12386">MCGWCTIHTSFLLLGNNMTTENDYAKLKELMEFPAKMTFKVAGINREGLAQDLIQVVQKYVKGDYIPKEKRSSKGTYNSVSIDIIAENFEQVETLYKELAKVEGVKMVI</sequence>
<evidence type="ECO:0000313" key="4">
    <source>
        <dbReference type="Proteomes" id="UP000248808"/>
    </source>
</evidence>
<organism evidence="3 4">
    <name type="scientific">Haemophilus haemolyticus</name>
    <dbReference type="NCBI Taxonomy" id="726"/>
    <lineage>
        <taxon>Bacteria</taxon>
        <taxon>Pseudomonadati</taxon>
        <taxon>Pseudomonadota</taxon>
        <taxon>Gammaproteobacteria</taxon>
        <taxon>Pasteurellales</taxon>
        <taxon>Pasteurellaceae</taxon>
        <taxon>Haemophilus</taxon>
    </lineage>
</organism>
<dbReference type="EMBL" id="LS483458">
    <property type="protein sequence ID" value="SQH97160.1"/>
    <property type="molecule type" value="Genomic_DNA"/>
</dbReference>
<dbReference type="InterPro" id="IPR007454">
    <property type="entry name" value="UPF0250_YbeD-like"/>
</dbReference>
<dbReference type="Pfam" id="PF04359">
    <property type="entry name" value="DUF493"/>
    <property type="match status" value="1"/>
</dbReference>
<dbReference type="SUPFAM" id="SSF117991">
    <property type="entry name" value="YbeD/HP0495-like"/>
    <property type="match status" value="1"/>
</dbReference>
<name>A0A2X4RKZ5_HAEHA</name>